<evidence type="ECO:0000313" key="4">
    <source>
        <dbReference type="Proteomes" id="UP000617628"/>
    </source>
</evidence>
<dbReference type="Proteomes" id="UP000617628">
    <property type="component" value="Unassembled WGS sequence"/>
</dbReference>
<dbReference type="InterPro" id="IPR037523">
    <property type="entry name" value="VOC_core"/>
</dbReference>
<dbReference type="InterPro" id="IPR029068">
    <property type="entry name" value="Glyas_Bleomycin-R_OHBP_Dase"/>
</dbReference>
<feature type="region of interest" description="Disordered" evidence="1">
    <location>
        <begin position="1"/>
        <end position="24"/>
    </location>
</feature>
<dbReference type="Pfam" id="PF00903">
    <property type="entry name" value="Glyoxalase"/>
    <property type="match status" value="1"/>
</dbReference>
<evidence type="ECO:0000313" key="3">
    <source>
        <dbReference type="EMBL" id="MBK1878520.1"/>
    </source>
</evidence>
<dbReference type="PANTHER" id="PTHR36503:SF1">
    <property type="entry name" value="BLR2520 PROTEIN"/>
    <property type="match status" value="1"/>
</dbReference>
<dbReference type="AlphaFoldDB" id="A0A934RZQ6"/>
<feature type="domain" description="VOC" evidence="2">
    <location>
        <begin position="28"/>
        <end position="150"/>
    </location>
</feature>
<name>A0A934RZQ6_9BACT</name>
<organism evidence="3 4">
    <name type="scientific">Pelagicoccus mobilis</name>
    <dbReference type="NCBI Taxonomy" id="415221"/>
    <lineage>
        <taxon>Bacteria</taxon>
        <taxon>Pseudomonadati</taxon>
        <taxon>Verrucomicrobiota</taxon>
        <taxon>Opitutia</taxon>
        <taxon>Puniceicoccales</taxon>
        <taxon>Pelagicoccaceae</taxon>
        <taxon>Pelagicoccus</taxon>
    </lineage>
</organism>
<dbReference type="SUPFAM" id="SSF54593">
    <property type="entry name" value="Glyoxalase/Bleomycin resistance protein/Dihydroxybiphenyl dioxygenase"/>
    <property type="match status" value="1"/>
</dbReference>
<dbReference type="RefSeq" id="WP_378923981.1">
    <property type="nucleotide sequence ID" value="NZ_JBHLTO010000001.1"/>
</dbReference>
<dbReference type="EMBL" id="JAENIL010000031">
    <property type="protein sequence ID" value="MBK1878520.1"/>
    <property type="molecule type" value="Genomic_DNA"/>
</dbReference>
<sequence>MEDKEMLSAPVGSEFESSGNEPTRPSQRLHLILLGVENVQRSAQFYEELGWKRAESSDEGFVKFDLGGYALALISREDFAKDSLYSSSVGTGFSGVGLIYLARSAEEVPRILAKAVDAGGVLVKSATRTHWGVAGYFKDPDGHLFEVDYEETWIFDEGHRLVVDPTEDSPENK</sequence>
<gene>
    <name evidence="3" type="ORF">JIN87_16685</name>
</gene>
<dbReference type="Gene3D" id="3.10.180.10">
    <property type="entry name" value="2,3-Dihydroxybiphenyl 1,2-Dioxygenase, domain 1"/>
    <property type="match status" value="1"/>
</dbReference>
<comment type="caution">
    <text evidence="3">The sequence shown here is derived from an EMBL/GenBank/DDBJ whole genome shotgun (WGS) entry which is preliminary data.</text>
</comment>
<keyword evidence="4" id="KW-1185">Reference proteome</keyword>
<dbReference type="PROSITE" id="PS51819">
    <property type="entry name" value="VOC"/>
    <property type="match status" value="1"/>
</dbReference>
<protein>
    <submittedName>
        <fullName evidence="3">VOC family protein</fullName>
    </submittedName>
</protein>
<evidence type="ECO:0000256" key="1">
    <source>
        <dbReference type="SAM" id="MobiDB-lite"/>
    </source>
</evidence>
<feature type="compositionally biased region" description="Polar residues" evidence="1">
    <location>
        <begin position="15"/>
        <end position="24"/>
    </location>
</feature>
<accession>A0A934RZQ6</accession>
<reference evidence="3" key="1">
    <citation type="submission" date="2021-01" db="EMBL/GenBank/DDBJ databases">
        <title>Modified the classification status of verrucomicrobia.</title>
        <authorList>
            <person name="Feng X."/>
        </authorList>
    </citation>
    <scope>NUCLEOTIDE SEQUENCE</scope>
    <source>
        <strain evidence="3">KCTC 13126</strain>
    </source>
</reference>
<dbReference type="CDD" id="cd07251">
    <property type="entry name" value="VOC_like"/>
    <property type="match status" value="1"/>
</dbReference>
<dbReference type="InterPro" id="IPR004360">
    <property type="entry name" value="Glyas_Fos-R_dOase_dom"/>
</dbReference>
<dbReference type="PANTHER" id="PTHR36503">
    <property type="entry name" value="BLR2520 PROTEIN"/>
    <property type="match status" value="1"/>
</dbReference>
<proteinExistence type="predicted"/>
<evidence type="ECO:0000259" key="2">
    <source>
        <dbReference type="PROSITE" id="PS51819"/>
    </source>
</evidence>